<dbReference type="SMART" id="SM00724">
    <property type="entry name" value="TLC"/>
    <property type="match status" value="1"/>
</dbReference>
<evidence type="ECO:0000256" key="3">
    <source>
        <dbReference type="ARBA" id="ARBA00022989"/>
    </source>
</evidence>
<evidence type="ECO:0000256" key="6">
    <source>
        <dbReference type="SAM" id="Phobius"/>
    </source>
</evidence>
<dbReference type="Proteomes" id="UP000011083">
    <property type="component" value="Unassembled WGS sequence"/>
</dbReference>
<dbReference type="Pfam" id="PF03798">
    <property type="entry name" value="TRAM_LAG1_CLN8"/>
    <property type="match status" value="1"/>
</dbReference>
<dbReference type="RefSeq" id="XP_004334236.1">
    <property type="nucleotide sequence ID" value="XM_004334188.1"/>
</dbReference>
<dbReference type="VEuPathDB" id="AmoebaDB:ACA1_033730"/>
<dbReference type="AlphaFoldDB" id="L8GHK0"/>
<evidence type="ECO:0000259" key="7">
    <source>
        <dbReference type="PROSITE" id="PS50922"/>
    </source>
</evidence>
<reference evidence="8 9" key="1">
    <citation type="journal article" date="2013" name="Genome Biol.">
        <title>Genome of Acanthamoeba castellanii highlights extensive lateral gene transfer and early evolution of tyrosine kinase signaling.</title>
        <authorList>
            <person name="Clarke M."/>
            <person name="Lohan A.J."/>
            <person name="Liu B."/>
            <person name="Lagkouvardos I."/>
            <person name="Roy S."/>
            <person name="Zafar N."/>
            <person name="Bertelli C."/>
            <person name="Schilde C."/>
            <person name="Kianianmomeni A."/>
            <person name="Burglin T.R."/>
            <person name="Frech C."/>
            <person name="Turcotte B."/>
            <person name="Kopec K.O."/>
            <person name="Synnott J.M."/>
            <person name="Choo C."/>
            <person name="Paponov I."/>
            <person name="Finkler A."/>
            <person name="Soon Heng Tan C."/>
            <person name="Hutchins A.P."/>
            <person name="Weinmeier T."/>
            <person name="Rattei T."/>
            <person name="Chu J.S."/>
            <person name="Gimenez G."/>
            <person name="Irimia M."/>
            <person name="Rigden D.J."/>
            <person name="Fitzpatrick D.A."/>
            <person name="Lorenzo-Morales J."/>
            <person name="Bateman A."/>
            <person name="Chiu C.H."/>
            <person name="Tang P."/>
            <person name="Hegemann P."/>
            <person name="Fromm H."/>
            <person name="Raoult D."/>
            <person name="Greub G."/>
            <person name="Miranda-Saavedra D."/>
            <person name="Chen N."/>
            <person name="Nash P."/>
            <person name="Ginger M.L."/>
            <person name="Horn M."/>
            <person name="Schaap P."/>
            <person name="Caler L."/>
            <person name="Loftus B."/>
        </authorList>
    </citation>
    <scope>NUCLEOTIDE SEQUENCE [LARGE SCALE GENOMIC DNA]</scope>
    <source>
        <strain evidence="8 9">Neff</strain>
    </source>
</reference>
<dbReference type="PROSITE" id="PS50922">
    <property type="entry name" value="TLC"/>
    <property type="match status" value="1"/>
</dbReference>
<dbReference type="GO" id="GO:0005783">
    <property type="term" value="C:endoplasmic reticulum"/>
    <property type="evidence" value="ECO:0007669"/>
    <property type="project" value="TreeGrafter"/>
</dbReference>
<sequence length="283" mass="31734">MEHAAAATTTTTAGNTTAPIYHQVADDGVCGFTPASVGLMLASALLFTVVYNASSFVFFRLSATYRHLPAKLQLRWDNRVASTLHALIIVPGCLHAFFFAYDTQNLTPHTAILGCNSEAMVWACVSAGYFTWDSLTYLLYVAARRTDDVEVGEFVHAFSPFVQYYAMFFLAYELSTPFVNFHWFMDKYLVPNSNPIKLLNGILLVVCFFLARIAFGFYYSYAIVRDLYIVAADNIAAHGPWSLNVSAVTISLIILTMCVLNSHWFFLIISFVQKKPRTTKKKE</sequence>
<dbReference type="PANTHER" id="PTHR13439">
    <property type="entry name" value="CT120 PROTEIN"/>
    <property type="match status" value="1"/>
</dbReference>
<keyword evidence="2 5" id="KW-0812">Transmembrane</keyword>
<dbReference type="EMBL" id="KB008125">
    <property type="protein sequence ID" value="ELR12223.1"/>
    <property type="molecule type" value="Genomic_DNA"/>
</dbReference>
<feature type="transmembrane region" description="Helical" evidence="6">
    <location>
        <begin position="37"/>
        <end position="59"/>
    </location>
</feature>
<keyword evidence="9" id="KW-1185">Reference proteome</keyword>
<protein>
    <submittedName>
        <fullName evidence="8">Transmembrane protein 56, putative</fullName>
    </submittedName>
</protein>
<evidence type="ECO:0000256" key="2">
    <source>
        <dbReference type="ARBA" id="ARBA00022692"/>
    </source>
</evidence>
<evidence type="ECO:0000256" key="1">
    <source>
        <dbReference type="ARBA" id="ARBA00004141"/>
    </source>
</evidence>
<evidence type="ECO:0000313" key="8">
    <source>
        <dbReference type="EMBL" id="ELR12223.1"/>
    </source>
</evidence>
<gene>
    <name evidence="8" type="ORF">ACA1_033730</name>
</gene>
<evidence type="ECO:0000256" key="5">
    <source>
        <dbReference type="PROSITE-ProRule" id="PRU00205"/>
    </source>
</evidence>
<dbReference type="GO" id="GO:0055088">
    <property type="term" value="P:lipid homeostasis"/>
    <property type="evidence" value="ECO:0007669"/>
    <property type="project" value="TreeGrafter"/>
</dbReference>
<keyword evidence="3 6" id="KW-1133">Transmembrane helix</keyword>
<accession>L8GHK0</accession>
<organism evidence="8 9">
    <name type="scientific">Acanthamoeba castellanii (strain ATCC 30010 / Neff)</name>
    <dbReference type="NCBI Taxonomy" id="1257118"/>
    <lineage>
        <taxon>Eukaryota</taxon>
        <taxon>Amoebozoa</taxon>
        <taxon>Discosea</taxon>
        <taxon>Longamoebia</taxon>
        <taxon>Centramoebida</taxon>
        <taxon>Acanthamoebidae</taxon>
        <taxon>Acanthamoeba</taxon>
    </lineage>
</organism>
<keyword evidence="4 5" id="KW-0472">Membrane</keyword>
<dbReference type="KEGG" id="acan:ACA1_033730"/>
<dbReference type="PANTHER" id="PTHR13439:SF0">
    <property type="entry name" value="TOPOISOMERASE I DAMAGE AFFECTED PROTEIN 4"/>
    <property type="match status" value="1"/>
</dbReference>
<dbReference type="STRING" id="1257118.L8GHK0"/>
<dbReference type="InterPro" id="IPR006634">
    <property type="entry name" value="TLC-dom"/>
</dbReference>
<feature type="transmembrane region" description="Helical" evidence="6">
    <location>
        <begin position="80"/>
        <end position="101"/>
    </location>
</feature>
<name>L8GHK0_ACACF</name>
<dbReference type="OrthoDB" id="18806at2759"/>
<dbReference type="GO" id="GO:0016020">
    <property type="term" value="C:membrane"/>
    <property type="evidence" value="ECO:0007669"/>
    <property type="project" value="UniProtKB-SubCell"/>
</dbReference>
<dbReference type="GeneID" id="14912713"/>
<dbReference type="InterPro" id="IPR050846">
    <property type="entry name" value="TLCD"/>
</dbReference>
<feature type="transmembrane region" description="Helical" evidence="6">
    <location>
        <begin position="241"/>
        <end position="272"/>
    </location>
</feature>
<evidence type="ECO:0000256" key="4">
    <source>
        <dbReference type="ARBA" id="ARBA00023136"/>
    </source>
</evidence>
<feature type="domain" description="TLC" evidence="7">
    <location>
        <begin position="71"/>
        <end position="277"/>
    </location>
</feature>
<comment type="subcellular location">
    <subcellularLocation>
        <location evidence="1">Membrane</location>
        <topology evidence="1">Multi-pass membrane protein</topology>
    </subcellularLocation>
</comment>
<feature type="transmembrane region" description="Helical" evidence="6">
    <location>
        <begin position="197"/>
        <end position="221"/>
    </location>
</feature>
<evidence type="ECO:0000313" key="9">
    <source>
        <dbReference type="Proteomes" id="UP000011083"/>
    </source>
</evidence>
<proteinExistence type="predicted"/>